<dbReference type="STRING" id="1166073.SAMN05192530_101439"/>
<dbReference type="InterPro" id="IPR005135">
    <property type="entry name" value="Endo/exonuclease/phosphatase"/>
</dbReference>
<dbReference type="PANTHER" id="PTHR14859:SF15">
    <property type="entry name" value="ENDONUCLEASE_EXONUCLEASE_PHOSPHATASE DOMAIN-CONTAINING PROTEIN"/>
    <property type="match status" value="1"/>
</dbReference>
<feature type="transmembrane region" description="Helical" evidence="1">
    <location>
        <begin position="43"/>
        <end position="61"/>
    </location>
</feature>
<sequence>MPHRSPAVRLAGGLLLMVGLILAIAIAASFAGAEVHALDSVAHFRLHLAVLAALVGVALLLARRWIGALVACAGAALGLATTLPFVLPAEPAPASGAVYTMLQMNLRYDAPDHAPAIRAIAEMRPDIVTLQEVTREWRDSFQTLEAAYPYQHYCGTYGDGGTAILSRRPFVSPGITLCRPMDGLATRTIDFNGRRVVVSALHLDWPWPRTQWREVRRLEPILPKLPAPTLLGGDFNAAPWSASVGTVAEAAGARIVPGIGPSFMLAALPAVPADLFGLPIDNILASREIRVVEMRTLAPTSSDHLPVLLRFTIADDAPDPAAPARVAESVNAN</sequence>
<reference evidence="3 4" key="1">
    <citation type="submission" date="2016-10" db="EMBL/GenBank/DDBJ databases">
        <authorList>
            <person name="de Groot N.N."/>
        </authorList>
    </citation>
    <scope>NUCLEOTIDE SEQUENCE [LARGE SCALE GENOMIC DNA]</scope>
    <source>
        <strain evidence="4">L7-484,KACC 16230,DSM 25025</strain>
    </source>
</reference>
<dbReference type="SUPFAM" id="SSF56219">
    <property type="entry name" value="DNase I-like"/>
    <property type="match status" value="1"/>
</dbReference>
<dbReference type="InterPro" id="IPR036691">
    <property type="entry name" value="Endo/exonu/phosph_ase_sf"/>
</dbReference>
<dbReference type="Gene3D" id="3.60.10.10">
    <property type="entry name" value="Endonuclease/exonuclease/phosphatase"/>
    <property type="match status" value="1"/>
</dbReference>
<feature type="transmembrane region" description="Helical" evidence="1">
    <location>
        <begin position="68"/>
        <end position="87"/>
    </location>
</feature>
<dbReference type="GO" id="GO:0006506">
    <property type="term" value="P:GPI anchor biosynthetic process"/>
    <property type="evidence" value="ECO:0007669"/>
    <property type="project" value="TreeGrafter"/>
</dbReference>
<gene>
    <name evidence="3" type="ORF">SAMN05192530_101439</name>
</gene>
<dbReference type="EMBL" id="FNIT01000001">
    <property type="protein sequence ID" value="SDN60663.1"/>
    <property type="molecule type" value="Genomic_DNA"/>
</dbReference>
<evidence type="ECO:0000313" key="3">
    <source>
        <dbReference type="EMBL" id="SDN60663.1"/>
    </source>
</evidence>
<keyword evidence="3" id="KW-0540">Nuclease</keyword>
<keyword evidence="1" id="KW-0812">Transmembrane</keyword>
<keyword evidence="3" id="KW-0255">Endonuclease</keyword>
<dbReference type="InterPro" id="IPR051916">
    <property type="entry name" value="GPI-anchor_lipid_remodeler"/>
</dbReference>
<keyword evidence="1" id="KW-1133">Transmembrane helix</keyword>
<evidence type="ECO:0000259" key="2">
    <source>
        <dbReference type="Pfam" id="PF03372"/>
    </source>
</evidence>
<dbReference type="AlphaFoldDB" id="A0A1H0CS12"/>
<dbReference type="OrthoDB" id="3808618at2"/>
<dbReference type="GO" id="GO:0004519">
    <property type="term" value="F:endonuclease activity"/>
    <property type="evidence" value="ECO:0007669"/>
    <property type="project" value="UniProtKB-KW"/>
</dbReference>
<dbReference type="Pfam" id="PF03372">
    <property type="entry name" value="Exo_endo_phos"/>
    <property type="match status" value="1"/>
</dbReference>
<protein>
    <submittedName>
        <fullName evidence="3">Uncharacterized conserved protein YafD, endonuclease/exonuclease/phosphatase (EEP) superfamily</fullName>
    </submittedName>
</protein>
<proteinExistence type="predicted"/>
<name>A0A1H0CS12_9HYPH</name>
<dbReference type="PANTHER" id="PTHR14859">
    <property type="entry name" value="CALCOFLUOR WHITE HYPERSENSITIVE PROTEIN PRECURSOR"/>
    <property type="match status" value="1"/>
</dbReference>
<organism evidence="3 4">
    <name type="scientific">Aureimonas jatrophae</name>
    <dbReference type="NCBI Taxonomy" id="1166073"/>
    <lineage>
        <taxon>Bacteria</taxon>
        <taxon>Pseudomonadati</taxon>
        <taxon>Pseudomonadota</taxon>
        <taxon>Alphaproteobacteria</taxon>
        <taxon>Hyphomicrobiales</taxon>
        <taxon>Aurantimonadaceae</taxon>
        <taxon>Aureimonas</taxon>
    </lineage>
</organism>
<keyword evidence="1" id="KW-0472">Membrane</keyword>
<dbReference type="Proteomes" id="UP000198793">
    <property type="component" value="Unassembled WGS sequence"/>
</dbReference>
<evidence type="ECO:0000313" key="4">
    <source>
        <dbReference type="Proteomes" id="UP000198793"/>
    </source>
</evidence>
<keyword evidence="3" id="KW-0269">Exonuclease</keyword>
<dbReference type="GO" id="GO:0004527">
    <property type="term" value="F:exonuclease activity"/>
    <property type="evidence" value="ECO:0007669"/>
    <property type="project" value="UniProtKB-KW"/>
</dbReference>
<evidence type="ECO:0000256" key="1">
    <source>
        <dbReference type="SAM" id="Phobius"/>
    </source>
</evidence>
<feature type="domain" description="Endonuclease/exonuclease/phosphatase" evidence="2">
    <location>
        <begin position="105"/>
        <end position="304"/>
    </location>
</feature>
<keyword evidence="3" id="KW-0378">Hydrolase</keyword>
<dbReference type="RefSeq" id="WP_090668177.1">
    <property type="nucleotide sequence ID" value="NZ_FNIT01000001.1"/>
</dbReference>
<keyword evidence="4" id="KW-1185">Reference proteome</keyword>
<accession>A0A1H0CS12</accession>
<dbReference type="GO" id="GO:0016020">
    <property type="term" value="C:membrane"/>
    <property type="evidence" value="ECO:0007669"/>
    <property type="project" value="GOC"/>
</dbReference>